<keyword evidence="4" id="KW-1185">Reference proteome</keyword>
<dbReference type="OrthoDB" id="115117at2"/>
<name>A0A1H5W680_9BACT</name>
<accession>A0A1H5W680</accession>
<sequence>MDNATKQALKQPDKFVALTENSIDWAKHNRGTAITRGLTIAGIVVLVLAGASFYQHRSAAASAALGEAIQTYQTPVATPGQELPAGMKSFPSLKDRASAANAEFKSVADQYGMMPAGRIAVYFTGLTYMEEGQNSSAEASLSKSASSWDGNVSALSKLALAQLYQQTGRDSQAVSLYTELTKTNATTVPAGLAQIQLSELYTAEGKTDQARQILAQLKDKDKDSKGNPGVAAEIATQKLNPQAAAQGPGLQ</sequence>
<evidence type="ECO:0000256" key="1">
    <source>
        <dbReference type="SAM" id="MobiDB-lite"/>
    </source>
</evidence>
<reference evidence="3 4" key="1">
    <citation type="submission" date="2016-10" db="EMBL/GenBank/DDBJ databases">
        <authorList>
            <person name="de Groot N.N."/>
        </authorList>
    </citation>
    <scope>NUCLEOTIDE SEQUENCE [LARGE SCALE GENOMIC DNA]</scope>
    <source>
        <strain evidence="3 4">DSM 22489</strain>
    </source>
</reference>
<keyword evidence="2" id="KW-0472">Membrane</keyword>
<dbReference type="Pfam" id="PF13176">
    <property type="entry name" value="TPR_7"/>
    <property type="match status" value="1"/>
</dbReference>
<evidence type="ECO:0000313" key="3">
    <source>
        <dbReference type="EMBL" id="SEF95029.1"/>
    </source>
</evidence>
<protein>
    <submittedName>
        <fullName evidence="3">Tetratricopeptide repeat-containing protein</fullName>
    </submittedName>
</protein>
<dbReference type="InterPro" id="IPR019734">
    <property type="entry name" value="TPR_rpt"/>
</dbReference>
<keyword evidence="2" id="KW-1133">Transmembrane helix</keyword>
<dbReference type="SUPFAM" id="SSF48452">
    <property type="entry name" value="TPR-like"/>
    <property type="match status" value="1"/>
</dbReference>
<dbReference type="AlphaFoldDB" id="A0A1H5W680"/>
<dbReference type="Proteomes" id="UP000236728">
    <property type="component" value="Unassembled WGS sequence"/>
</dbReference>
<organism evidence="3 4">
    <name type="scientific">Bryocella elongata</name>
    <dbReference type="NCBI Taxonomy" id="863522"/>
    <lineage>
        <taxon>Bacteria</taxon>
        <taxon>Pseudomonadati</taxon>
        <taxon>Acidobacteriota</taxon>
        <taxon>Terriglobia</taxon>
        <taxon>Terriglobales</taxon>
        <taxon>Acidobacteriaceae</taxon>
        <taxon>Bryocella</taxon>
    </lineage>
</organism>
<gene>
    <name evidence="3" type="ORF">SAMN05421819_1456</name>
</gene>
<dbReference type="Gene3D" id="1.25.40.10">
    <property type="entry name" value="Tetratricopeptide repeat domain"/>
    <property type="match status" value="1"/>
</dbReference>
<evidence type="ECO:0000313" key="4">
    <source>
        <dbReference type="Proteomes" id="UP000236728"/>
    </source>
</evidence>
<feature type="region of interest" description="Disordered" evidence="1">
    <location>
        <begin position="218"/>
        <end position="251"/>
    </location>
</feature>
<proteinExistence type="predicted"/>
<dbReference type="InterPro" id="IPR011990">
    <property type="entry name" value="TPR-like_helical_dom_sf"/>
</dbReference>
<dbReference type="RefSeq" id="WP_103932388.1">
    <property type="nucleotide sequence ID" value="NZ_FNVA01000002.1"/>
</dbReference>
<keyword evidence="2" id="KW-0812">Transmembrane</keyword>
<evidence type="ECO:0000256" key="2">
    <source>
        <dbReference type="SAM" id="Phobius"/>
    </source>
</evidence>
<dbReference type="EMBL" id="FNVA01000002">
    <property type="protein sequence ID" value="SEF95029.1"/>
    <property type="molecule type" value="Genomic_DNA"/>
</dbReference>
<feature type="transmembrane region" description="Helical" evidence="2">
    <location>
        <begin position="33"/>
        <end position="54"/>
    </location>
</feature>